<name>A0A0F9BAL6_9ZZZZ</name>
<gene>
    <name evidence="1" type="ORF">LCGC14_2750190</name>
</gene>
<accession>A0A0F9BAL6</accession>
<evidence type="ECO:0000313" key="1">
    <source>
        <dbReference type="EMBL" id="KKK87744.1"/>
    </source>
</evidence>
<proteinExistence type="predicted"/>
<protein>
    <submittedName>
        <fullName evidence="1">Uncharacterized protein</fullName>
    </submittedName>
</protein>
<reference evidence="1" key="1">
    <citation type="journal article" date="2015" name="Nature">
        <title>Complex archaea that bridge the gap between prokaryotes and eukaryotes.</title>
        <authorList>
            <person name="Spang A."/>
            <person name="Saw J.H."/>
            <person name="Jorgensen S.L."/>
            <person name="Zaremba-Niedzwiedzka K."/>
            <person name="Martijn J."/>
            <person name="Lind A.E."/>
            <person name="van Eijk R."/>
            <person name="Schleper C."/>
            <person name="Guy L."/>
            <person name="Ettema T.J."/>
        </authorList>
    </citation>
    <scope>NUCLEOTIDE SEQUENCE</scope>
</reference>
<organism evidence="1">
    <name type="scientific">marine sediment metagenome</name>
    <dbReference type="NCBI Taxonomy" id="412755"/>
    <lineage>
        <taxon>unclassified sequences</taxon>
        <taxon>metagenomes</taxon>
        <taxon>ecological metagenomes</taxon>
    </lineage>
</organism>
<feature type="non-terminal residue" evidence="1">
    <location>
        <position position="51"/>
    </location>
</feature>
<dbReference type="AlphaFoldDB" id="A0A0F9BAL6"/>
<sequence length="51" mass="5626">MLPYRLHSRFMISSIIVKGFKYVIKFDEVLNSGTAPIVNIAIAIGASVKSE</sequence>
<comment type="caution">
    <text evidence="1">The sequence shown here is derived from an EMBL/GenBank/DDBJ whole genome shotgun (WGS) entry which is preliminary data.</text>
</comment>
<dbReference type="EMBL" id="LAZR01050266">
    <property type="protein sequence ID" value="KKK87744.1"/>
    <property type="molecule type" value="Genomic_DNA"/>
</dbReference>